<feature type="transmembrane region" description="Helical" evidence="1">
    <location>
        <begin position="57"/>
        <end position="79"/>
    </location>
</feature>
<keyword evidence="2" id="KW-0732">Signal</keyword>
<keyword evidence="4" id="KW-1185">Reference proteome</keyword>
<sequence>MIKYIVAFVLTFLSVISLADSSLTSNNSTLETKKLELEVKKLSLEINAAQRENTRRFISLTSVIIGSLLGVGTLVWSVFQGVQAFKGRTEENRINRVSSLLGNLSSSDIDVRLGAVRGLSQYSSYAIHELLSSASTESQAVVRTSLEEAIGNIDNKYRQEVVDANSRSILKRMQSLGRLKGFGHDPSKNDNHLNSYKQVKKQYNDTYEHGLVLGRLYRSKNDDESLVGLQIEQELELIRSEIRLANVTSSVICSWIRAGVLESLTSEALDLSESNMYRAKLPIIKSTCFIALYALMRHSTLRYASIENGVFDHSDMLDANIPNSKFIKTSFHKAHLRKATGKNVNFYACDLNDSVLSQGDFSGSHFNNSFCKKTKFRNAILSNVKFTNTMLNEAEFQDANLVDSILSGAKLFGANLVDADLSRVKARNCKFNGADLRGAVFKDADLSGADFSGANISGADFKGAVLDKVDLSKAQNLDKAINFA</sequence>
<keyword evidence="1" id="KW-1133">Transmembrane helix</keyword>
<dbReference type="Gene3D" id="2.160.20.80">
    <property type="entry name" value="E3 ubiquitin-protein ligase SopA"/>
    <property type="match status" value="2"/>
</dbReference>
<gene>
    <name evidence="3" type="ORF">SAMN04487955_107106</name>
</gene>
<evidence type="ECO:0000256" key="1">
    <source>
        <dbReference type="SAM" id="Phobius"/>
    </source>
</evidence>
<dbReference type="Pfam" id="PF00805">
    <property type="entry name" value="Pentapeptide"/>
    <property type="match status" value="3"/>
</dbReference>
<dbReference type="SUPFAM" id="SSF48371">
    <property type="entry name" value="ARM repeat"/>
    <property type="match status" value="1"/>
</dbReference>
<proteinExistence type="predicted"/>
<protein>
    <submittedName>
        <fullName evidence="3">Uncharacterized protein YjbI, contains pentapeptide repeats</fullName>
    </submittedName>
</protein>
<keyword evidence="1" id="KW-0472">Membrane</keyword>
<name>A0A1I7IL48_9GAMM</name>
<dbReference type="SUPFAM" id="SSF141571">
    <property type="entry name" value="Pentapeptide repeat-like"/>
    <property type="match status" value="1"/>
</dbReference>
<reference evidence="4" key="1">
    <citation type="submission" date="2016-10" db="EMBL/GenBank/DDBJ databases">
        <authorList>
            <person name="Varghese N."/>
            <person name="Submissions S."/>
        </authorList>
    </citation>
    <scope>NUCLEOTIDE SEQUENCE [LARGE SCALE GENOMIC DNA]</scope>
    <source>
        <strain evidence="4">CGMCC 1.6981</strain>
    </source>
</reference>
<organism evidence="3 4">
    <name type="scientific">Halomonas korlensis</name>
    <dbReference type="NCBI Taxonomy" id="463301"/>
    <lineage>
        <taxon>Bacteria</taxon>
        <taxon>Pseudomonadati</taxon>
        <taxon>Pseudomonadota</taxon>
        <taxon>Gammaproteobacteria</taxon>
        <taxon>Oceanospirillales</taxon>
        <taxon>Halomonadaceae</taxon>
        <taxon>Halomonas</taxon>
    </lineage>
</organism>
<feature type="signal peptide" evidence="2">
    <location>
        <begin position="1"/>
        <end position="19"/>
    </location>
</feature>
<dbReference type="InterPro" id="IPR051082">
    <property type="entry name" value="Pentapeptide-BTB/POZ_domain"/>
</dbReference>
<evidence type="ECO:0000256" key="2">
    <source>
        <dbReference type="SAM" id="SignalP"/>
    </source>
</evidence>
<dbReference type="RefSeq" id="WP_089795830.1">
    <property type="nucleotide sequence ID" value="NZ_FPBP01000007.1"/>
</dbReference>
<evidence type="ECO:0000313" key="4">
    <source>
        <dbReference type="Proteomes" id="UP000198693"/>
    </source>
</evidence>
<evidence type="ECO:0000313" key="3">
    <source>
        <dbReference type="EMBL" id="SFU73626.1"/>
    </source>
</evidence>
<dbReference type="InterPro" id="IPR001646">
    <property type="entry name" value="5peptide_repeat"/>
</dbReference>
<dbReference type="PANTHER" id="PTHR14136">
    <property type="entry name" value="BTB_POZ DOMAIN-CONTAINING PROTEIN KCTD9"/>
    <property type="match status" value="1"/>
</dbReference>
<keyword evidence="1" id="KW-0812">Transmembrane</keyword>
<accession>A0A1I7IL48</accession>
<dbReference type="OrthoDB" id="156143at2"/>
<dbReference type="EMBL" id="FPBP01000007">
    <property type="protein sequence ID" value="SFU73626.1"/>
    <property type="molecule type" value="Genomic_DNA"/>
</dbReference>
<dbReference type="PANTHER" id="PTHR14136:SF17">
    <property type="entry name" value="BTB_POZ DOMAIN-CONTAINING PROTEIN KCTD9"/>
    <property type="match status" value="1"/>
</dbReference>
<feature type="chain" id="PRO_5011797186" evidence="2">
    <location>
        <begin position="20"/>
        <end position="484"/>
    </location>
</feature>
<dbReference type="AlphaFoldDB" id="A0A1I7IL48"/>
<dbReference type="InterPro" id="IPR016024">
    <property type="entry name" value="ARM-type_fold"/>
</dbReference>
<dbReference type="STRING" id="463301.SAMN04487955_107106"/>
<dbReference type="Proteomes" id="UP000198693">
    <property type="component" value="Unassembled WGS sequence"/>
</dbReference>